<protein>
    <submittedName>
        <fullName evidence="1">Uncharacterized protein</fullName>
    </submittedName>
</protein>
<evidence type="ECO:0000313" key="1">
    <source>
        <dbReference type="EMBL" id="AAK00434.1"/>
    </source>
</evidence>
<dbReference type="EMBL" id="AC060755">
    <property type="protein sequence ID" value="AAK00434.1"/>
    <property type="molecule type" value="Genomic_DNA"/>
</dbReference>
<dbReference type="Proteomes" id="UP000000763">
    <property type="component" value="Chromosome 10"/>
</dbReference>
<name>Q9AYL0_ORYSJ</name>
<reference evidence="2" key="2">
    <citation type="journal article" date="2008" name="Nucleic Acids Res.">
        <title>The rice annotation project database (RAP-DB): 2008 update.</title>
        <authorList>
            <consortium name="The rice annotation project (RAP)"/>
        </authorList>
    </citation>
    <scope>GENOME REANNOTATION</scope>
    <source>
        <strain evidence="2">cv. Nipponbare</strain>
    </source>
</reference>
<gene>
    <name evidence="1" type="primary">OSJNBa0003O19.13</name>
</gene>
<sequence length="48" mass="5202">MGVNGIVIETGPVIELVRLSVQWFAGSTGKEGVAAFWLQRKGSRRGSR</sequence>
<dbReference type="AlphaFoldDB" id="Q9AYL0"/>
<accession>Q9AYL0</accession>
<evidence type="ECO:0000313" key="2">
    <source>
        <dbReference type="Proteomes" id="UP000000763"/>
    </source>
</evidence>
<organism evidence="1 2">
    <name type="scientific">Oryza sativa subsp. japonica</name>
    <name type="common">Rice</name>
    <dbReference type="NCBI Taxonomy" id="39947"/>
    <lineage>
        <taxon>Eukaryota</taxon>
        <taxon>Viridiplantae</taxon>
        <taxon>Streptophyta</taxon>
        <taxon>Embryophyta</taxon>
        <taxon>Tracheophyta</taxon>
        <taxon>Spermatophyta</taxon>
        <taxon>Magnoliopsida</taxon>
        <taxon>Liliopsida</taxon>
        <taxon>Poales</taxon>
        <taxon>Poaceae</taxon>
        <taxon>BOP clade</taxon>
        <taxon>Oryzoideae</taxon>
        <taxon>Oryzeae</taxon>
        <taxon>Oryzinae</taxon>
        <taxon>Oryza</taxon>
        <taxon>Oryza sativa</taxon>
    </lineage>
</organism>
<reference evidence="2" key="1">
    <citation type="journal article" date="2005" name="Nature">
        <title>The map-based sequence of the rice genome.</title>
        <authorList>
            <consortium name="International rice genome sequencing project (IRGSP)"/>
            <person name="Matsumoto T."/>
            <person name="Wu J."/>
            <person name="Kanamori H."/>
            <person name="Katayose Y."/>
            <person name="Fujisawa M."/>
            <person name="Namiki N."/>
            <person name="Mizuno H."/>
            <person name="Yamamoto K."/>
            <person name="Antonio B.A."/>
            <person name="Baba T."/>
            <person name="Sakata K."/>
            <person name="Nagamura Y."/>
            <person name="Aoki H."/>
            <person name="Arikawa K."/>
            <person name="Arita K."/>
            <person name="Bito T."/>
            <person name="Chiden Y."/>
            <person name="Fujitsuka N."/>
            <person name="Fukunaka R."/>
            <person name="Hamada M."/>
            <person name="Harada C."/>
            <person name="Hayashi A."/>
            <person name="Hijishita S."/>
            <person name="Honda M."/>
            <person name="Hosokawa S."/>
            <person name="Ichikawa Y."/>
            <person name="Idonuma A."/>
            <person name="Iijima M."/>
            <person name="Ikeda M."/>
            <person name="Ikeno M."/>
            <person name="Ito K."/>
            <person name="Ito S."/>
            <person name="Ito T."/>
            <person name="Ito Y."/>
            <person name="Ito Y."/>
            <person name="Iwabuchi A."/>
            <person name="Kamiya K."/>
            <person name="Karasawa W."/>
            <person name="Kurita K."/>
            <person name="Katagiri S."/>
            <person name="Kikuta A."/>
            <person name="Kobayashi H."/>
            <person name="Kobayashi N."/>
            <person name="Machita K."/>
            <person name="Maehara T."/>
            <person name="Masukawa M."/>
            <person name="Mizubayashi T."/>
            <person name="Mukai Y."/>
            <person name="Nagasaki H."/>
            <person name="Nagata Y."/>
            <person name="Naito S."/>
            <person name="Nakashima M."/>
            <person name="Nakama Y."/>
            <person name="Nakamichi Y."/>
            <person name="Nakamura M."/>
            <person name="Meguro A."/>
            <person name="Negishi M."/>
            <person name="Ohta I."/>
            <person name="Ohta T."/>
            <person name="Okamoto M."/>
            <person name="Ono N."/>
            <person name="Saji S."/>
            <person name="Sakaguchi M."/>
            <person name="Sakai K."/>
            <person name="Shibata M."/>
            <person name="Shimokawa T."/>
            <person name="Song J."/>
            <person name="Takazaki Y."/>
            <person name="Terasawa K."/>
            <person name="Tsugane M."/>
            <person name="Tsuji K."/>
            <person name="Ueda S."/>
            <person name="Waki K."/>
            <person name="Yamagata H."/>
            <person name="Yamamoto M."/>
            <person name="Yamamoto S."/>
            <person name="Yamane H."/>
            <person name="Yoshiki S."/>
            <person name="Yoshihara R."/>
            <person name="Yukawa K."/>
            <person name="Zhong H."/>
            <person name="Yano M."/>
            <person name="Yuan Q."/>
            <person name="Ouyang S."/>
            <person name="Liu J."/>
            <person name="Jones K.M."/>
            <person name="Gansberger K."/>
            <person name="Moffat K."/>
            <person name="Hill J."/>
            <person name="Bera J."/>
            <person name="Fadrosh D."/>
            <person name="Jin S."/>
            <person name="Johri S."/>
            <person name="Kim M."/>
            <person name="Overton L."/>
            <person name="Reardon M."/>
            <person name="Tsitrin T."/>
            <person name="Vuong H."/>
            <person name="Weaver B."/>
            <person name="Ciecko A."/>
            <person name="Tallon L."/>
            <person name="Jackson J."/>
            <person name="Pai G."/>
            <person name="Aken S.V."/>
            <person name="Utterback T."/>
            <person name="Reidmuller S."/>
            <person name="Feldblyum T."/>
            <person name="Hsiao J."/>
            <person name="Zismann V."/>
            <person name="Iobst S."/>
            <person name="de Vazeille A.R."/>
            <person name="Buell C.R."/>
            <person name="Ying K."/>
            <person name="Li Y."/>
            <person name="Lu T."/>
            <person name="Huang Y."/>
            <person name="Zhao Q."/>
            <person name="Feng Q."/>
            <person name="Zhang L."/>
            <person name="Zhu J."/>
            <person name="Weng Q."/>
            <person name="Mu J."/>
            <person name="Lu Y."/>
            <person name="Fan D."/>
            <person name="Liu Y."/>
            <person name="Guan J."/>
            <person name="Zhang Y."/>
            <person name="Yu S."/>
            <person name="Liu X."/>
            <person name="Zhang Y."/>
            <person name="Hong G."/>
            <person name="Han B."/>
            <person name="Choisne N."/>
            <person name="Demange N."/>
            <person name="Orjeda G."/>
            <person name="Samain S."/>
            <person name="Cattolico L."/>
            <person name="Pelletier E."/>
            <person name="Couloux A."/>
            <person name="Segurens B."/>
            <person name="Wincker P."/>
            <person name="D'Hont A."/>
            <person name="Scarpelli C."/>
            <person name="Weissenbach J."/>
            <person name="Salanoubat M."/>
            <person name="Quetier F."/>
            <person name="Yu Y."/>
            <person name="Kim H.R."/>
            <person name="Rambo T."/>
            <person name="Currie J."/>
            <person name="Collura K."/>
            <person name="Luo M."/>
            <person name="Yang T."/>
            <person name="Ammiraju J.S.S."/>
            <person name="Engler F."/>
            <person name="Soderlund C."/>
            <person name="Wing R.A."/>
            <person name="Palmer L.E."/>
            <person name="de la Bastide M."/>
            <person name="Spiegel L."/>
            <person name="Nascimento L."/>
            <person name="Zutavern T."/>
            <person name="O'Shaughnessy A."/>
            <person name="Dike S."/>
            <person name="Dedhia N."/>
            <person name="Preston R."/>
            <person name="Balija V."/>
            <person name="McCombie W.R."/>
            <person name="Chow T."/>
            <person name="Chen H."/>
            <person name="Chung M."/>
            <person name="Chen C."/>
            <person name="Shaw J."/>
            <person name="Wu H."/>
            <person name="Hsiao K."/>
            <person name="Chao Y."/>
            <person name="Chu M."/>
            <person name="Cheng C."/>
            <person name="Hour A."/>
            <person name="Lee P."/>
            <person name="Lin S."/>
            <person name="Lin Y."/>
            <person name="Liou J."/>
            <person name="Liu S."/>
            <person name="Hsing Y."/>
            <person name="Raghuvanshi S."/>
            <person name="Mohanty A."/>
            <person name="Bharti A.K."/>
            <person name="Gaur A."/>
            <person name="Gupta V."/>
            <person name="Kumar D."/>
            <person name="Ravi V."/>
            <person name="Vij S."/>
            <person name="Kapur A."/>
            <person name="Khurana P."/>
            <person name="Khurana P."/>
            <person name="Khurana J.P."/>
            <person name="Tyagi A.K."/>
            <person name="Gaikwad K."/>
            <person name="Singh A."/>
            <person name="Dalal V."/>
            <person name="Srivastava S."/>
            <person name="Dixit A."/>
            <person name="Pal A.K."/>
            <person name="Ghazi I.A."/>
            <person name="Yadav M."/>
            <person name="Pandit A."/>
            <person name="Bhargava A."/>
            <person name="Sureshbabu K."/>
            <person name="Batra K."/>
            <person name="Sharma T.R."/>
            <person name="Mohapatra T."/>
            <person name="Singh N.K."/>
            <person name="Messing J."/>
            <person name="Nelson A.B."/>
            <person name="Fuks G."/>
            <person name="Kavchok S."/>
            <person name="Keizer G."/>
            <person name="Linton E."/>
            <person name="Llaca V."/>
            <person name="Song R."/>
            <person name="Tanyolac B."/>
            <person name="Young S."/>
            <person name="Ho-Il K."/>
            <person name="Hahn J.H."/>
            <person name="Sangsakoo G."/>
            <person name="Vanavichit A."/>
            <person name="de Mattos Luiz.A.T."/>
            <person name="Zimmer P.D."/>
            <person name="Malone G."/>
            <person name="Dellagostin O."/>
            <person name="de Oliveira A.C."/>
            <person name="Bevan M."/>
            <person name="Bancroft I."/>
            <person name="Minx P."/>
            <person name="Cordum H."/>
            <person name="Wilson R."/>
            <person name="Cheng Z."/>
            <person name="Jin W."/>
            <person name="Jiang J."/>
            <person name="Leong S.A."/>
            <person name="Iwama H."/>
            <person name="Gojobori T."/>
            <person name="Itoh T."/>
            <person name="Niimura Y."/>
            <person name="Fujii Y."/>
            <person name="Habara T."/>
            <person name="Sakai H."/>
            <person name="Sato Y."/>
            <person name="Wilson G."/>
            <person name="Kumar K."/>
            <person name="McCouch S."/>
            <person name="Juretic N."/>
            <person name="Hoen D."/>
            <person name="Wright S."/>
            <person name="Bruskiewich R."/>
            <person name="Bureau T."/>
            <person name="Miyao A."/>
            <person name="Hirochika H."/>
            <person name="Nishikawa T."/>
            <person name="Kadowaki K."/>
            <person name="Sugiura M."/>
            <person name="Burr B."/>
            <person name="Sasaki T."/>
        </authorList>
    </citation>
    <scope>NUCLEOTIDE SEQUENCE [LARGE SCALE GENOMIC DNA]</scope>
    <source>
        <strain evidence="2">cv. Nipponbare</strain>
    </source>
</reference>
<proteinExistence type="predicted"/>